<gene>
    <name evidence="4" type="ORF">RFI_21229</name>
</gene>
<dbReference type="OrthoDB" id="27537at2759"/>
<evidence type="ECO:0000256" key="1">
    <source>
        <dbReference type="ARBA" id="ARBA00022574"/>
    </source>
</evidence>
<feature type="repeat" description="WD" evidence="3">
    <location>
        <begin position="1"/>
        <end position="36"/>
    </location>
</feature>
<dbReference type="Pfam" id="PF00400">
    <property type="entry name" value="WD40"/>
    <property type="match status" value="3"/>
</dbReference>
<organism evidence="4 5">
    <name type="scientific">Reticulomyxa filosa</name>
    <dbReference type="NCBI Taxonomy" id="46433"/>
    <lineage>
        <taxon>Eukaryota</taxon>
        <taxon>Sar</taxon>
        <taxon>Rhizaria</taxon>
        <taxon>Retaria</taxon>
        <taxon>Foraminifera</taxon>
        <taxon>Monothalamids</taxon>
        <taxon>Reticulomyxidae</taxon>
        <taxon>Reticulomyxa</taxon>
    </lineage>
</organism>
<dbReference type="PROSITE" id="PS50294">
    <property type="entry name" value="WD_REPEATS_REGION"/>
    <property type="match status" value="3"/>
</dbReference>
<evidence type="ECO:0000256" key="2">
    <source>
        <dbReference type="ARBA" id="ARBA00022737"/>
    </source>
</evidence>
<dbReference type="InterPro" id="IPR015943">
    <property type="entry name" value="WD40/YVTN_repeat-like_dom_sf"/>
</dbReference>
<keyword evidence="5" id="KW-1185">Reference proteome</keyword>
<dbReference type="EMBL" id="ASPP01018543">
    <property type="protein sequence ID" value="ETO16130.1"/>
    <property type="molecule type" value="Genomic_DNA"/>
</dbReference>
<feature type="non-terminal residue" evidence="4">
    <location>
        <position position="1"/>
    </location>
</feature>
<name>X6MSP3_RETFI</name>
<dbReference type="InterPro" id="IPR001680">
    <property type="entry name" value="WD40_rpt"/>
</dbReference>
<dbReference type="SMART" id="SM00320">
    <property type="entry name" value="WD40"/>
    <property type="match status" value="3"/>
</dbReference>
<dbReference type="PRINTS" id="PR00320">
    <property type="entry name" value="GPROTEINBRPT"/>
</dbReference>
<dbReference type="PANTHER" id="PTHR22847:SF637">
    <property type="entry name" value="WD REPEAT DOMAIN 5B"/>
    <property type="match status" value="1"/>
</dbReference>
<sequence length="224" mass="26164">DVLSAQFSSDGKMIVSSSSDKTINLWNVESGEILKQFKGHSDRVMRAKFSPNDKFIISCSLDDTIRIWDIKTGIEWKILKEHSHHVNDITYLPDGQTIVSCSSDNTIRLWNVESRKRIQILEGHSQALRCVDYKKNTLLFLKYFFQKNKKINSLLNLVLVIQKFCSNSLLQCRTPFLLLFRFFQKLRTTDYHCNYSSAMLRNQVQWFLIQTLTCKEFLIHTTVA</sequence>
<comment type="caution">
    <text evidence="4">The sequence shown here is derived from an EMBL/GenBank/DDBJ whole genome shotgun (WGS) entry which is preliminary data.</text>
</comment>
<dbReference type="Proteomes" id="UP000023152">
    <property type="component" value="Unassembled WGS sequence"/>
</dbReference>
<proteinExistence type="predicted"/>
<dbReference type="SUPFAM" id="SSF50978">
    <property type="entry name" value="WD40 repeat-like"/>
    <property type="match status" value="1"/>
</dbReference>
<feature type="repeat" description="WD" evidence="3">
    <location>
        <begin position="37"/>
        <end position="73"/>
    </location>
</feature>
<evidence type="ECO:0000313" key="4">
    <source>
        <dbReference type="EMBL" id="ETO16130.1"/>
    </source>
</evidence>
<dbReference type="InterPro" id="IPR019775">
    <property type="entry name" value="WD40_repeat_CS"/>
</dbReference>
<dbReference type="Gene3D" id="2.130.10.10">
    <property type="entry name" value="YVTN repeat-like/Quinoprotein amine dehydrogenase"/>
    <property type="match status" value="1"/>
</dbReference>
<dbReference type="GO" id="GO:1990234">
    <property type="term" value="C:transferase complex"/>
    <property type="evidence" value="ECO:0007669"/>
    <property type="project" value="UniProtKB-ARBA"/>
</dbReference>
<keyword evidence="2" id="KW-0677">Repeat</keyword>
<evidence type="ECO:0000313" key="5">
    <source>
        <dbReference type="Proteomes" id="UP000023152"/>
    </source>
</evidence>
<dbReference type="AlphaFoldDB" id="X6MSP3"/>
<dbReference type="PROSITE" id="PS50082">
    <property type="entry name" value="WD_REPEATS_2"/>
    <property type="match status" value="3"/>
</dbReference>
<accession>X6MSP3</accession>
<reference evidence="4 5" key="1">
    <citation type="journal article" date="2013" name="Curr. Biol.">
        <title>The Genome of the Foraminiferan Reticulomyxa filosa.</title>
        <authorList>
            <person name="Glockner G."/>
            <person name="Hulsmann N."/>
            <person name="Schleicher M."/>
            <person name="Noegel A.A."/>
            <person name="Eichinger L."/>
            <person name="Gallinger C."/>
            <person name="Pawlowski J."/>
            <person name="Sierra R."/>
            <person name="Euteneuer U."/>
            <person name="Pillet L."/>
            <person name="Moustafa A."/>
            <person name="Platzer M."/>
            <person name="Groth M."/>
            <person name="Szafranski K."/>
            <person name="Schliwa M."/>
        </authorList>
    </citation>
    <scope>NUCLEOTIDE SEQUENCE [LARGE SCALE GENOMIC DNA]</scope>
</reference>
<dbReference type="CDD" id="cd00200">
    <property type="entry name" value="WD40"/>
    <property type="match status" value="1"/>
</dbReference>
<dbReference type="PANTHER" id="PTHR22847">
    <property type="entry name" value="WD40 REPEAT PROTEIN"/>
    <property type="match status" value="1"/>
</dbReference>
<protein>
    <submittedName>
        <fullName evidence="4">WD repeat-containing protein</fullName>
    </submittedName>
</protein>
<dbReference type="PROSITE" id="PS00678">
    <property type="entry name" value="WD_REPEATS_1"/>
    <property type="match status" value="3"/>
</dbReference>
<dbReference type="InterPro" id="IPR036322">
    <property type="entry name" value="WD40_repeat_dom_sf"/>
</dbReference>
<keyword evidence="1 3" id="KW-0853">WD repeat</keyword>
<feature type="repeat" description="WD" evidence="3">
    <location>
        <begin position="79"/>
        <end position="120"/>
    </location>
</feature>
<evidence type="ECO:0000256" key="3">
    <source>
        <dbReference type="PROSITE-ProRule" id="PRU00221"/>
    </source>
</evidence>
<dbReference type="InterPro" id="IPR020472">
    <property type="entry name" value="WD40_PAC1"/>
</dbReference>